<dbReference type="InterPro" id="IPR006555">
    <property type="entry name" value="ATP-dep_Helicase_C"/>
</dbReference>
<dbReference type="GO" id="GO:0016818">
    <property type="term" value="F:hydrolase activity, acting on acid anhydrides, in phosphorus-containing anhydrides"/>
    <property type="evidence" value="ECO:0007669"/>
    <property type="project" value="InterPro"/>
</dbReference>
<dbReference type="InterPro" id="IPR027417">
    <property type="entry name" value="P-loop_NTPase"/>
</dbReference>
<dbReference type="Pfam" id="PF13307">
    <property type="entry name" value="Helicase_C_2"/>
    <property type="match status" value="1"/>
</dbReference>
<proteinExistence type="predicted"/>
<gene>
    <name evidence="2" type="ORF">SDC9_190935</name>
</gene>
<name>A0A645HXP4_9ZZZZ</name>
<organism evidence="2">
    <name type="scientific">bioreactor metagenome</name>
    <dbReference type="NCBI Taxonomy" id="1076179"/>
    <lineage>
        <taxon>unclassified sequences</taxon>
        <taxon>metagenomes</taxon>
        <taxon>ecological metagenomes</taxon>
    </lineage>
</organism>
<dbReference type="GO" id="GO:0004386">
    <property type="term" value="F:helicase activity"/>
    <property type="evidence" value="ECO:0007669"/>
    <property type="project" value="InterPro"/>
</dbReference>
<reference evidence="2" key="1">
    <citation type="submission" date="2019-08" db="EMBL/GenBank/DDBJ databases">
        <authorList>
            <person name="Kucharzyk K."/>
            <person name="Murdoch R.W."/>
            <person name="Higgins S."/>
            <person name="Loffler F."/>
        </authorList>
    </citation>
    <scope>NUCLEOTIDE SEQUENCE</scope>
</reference>
<accession>A0A645HXP4</accession>
<evidence type="ECO:0000313" key="2">
    <source>
        <dbReference type="EMBL" id="MPN43376.1"/>
    </source>
</evidence>
<evidence type="ECO:0000259" key="1">
    <source>
        <dbReference type="Pfam" id="PF13307"/>
    </source>
</evidence>
<feature type="domain" description="ATP-dependent helicase C-terminal" evidence="1">
    <location>
        <begin position="29"/>
        <end position="83"/>
    </location>
</feature>
<sequence>MATETHAEPRDAQAFTAEMVDALLCDLAQVEAGVEWLRGAGSDPFSELVVPATTIRLAQWVGRAIRTEEDHAHVHCHDKRLVRTGRPRAARCAWTTCRPAIGRS</sequence>
<dbReference type="EMBL" id="VSSQ01101736">
    <property type="protein sequence ID" value="MPN43376.1"/>
    <property type="molecule type" value="Genomic_DNA"/>
</dbReference>
<dbReference type="GO" id="GO:0003676">
    <property type="term" value="F:nucleic acid binding"/>
    <property type="evidence" value="ECO:0007669"/>
    <property type="project" value="InterPro"/>
</dbReference>
<protein>
    <recommendedName>
        <fullName evidence="1">ATP-dependent helicase C-terminal domain-containing protein</fullName>
    </recommendedName>
</protein>
<dbReference type="Gene3D" id="3.40.50.300">
    <property type="entry name" value="P-loop containing nucleotide triphosphate hydrolases"/>
    <property type="match status" value="1"/>
</dbReference>
<dbReference type="AlphaFoldDB" id="A0A645HXP4"/>
<dbReference type="GO" id="GO:0006139">
    <property type="term" value="P:nucleobase-containing compound metabolic process"/>
    <property type="evidence" value="ECO:0007669"/>
    <property type="project" value="InterPro"/>
</dbReference>
<dbReference type="GO" id="GO:0005524">
    <property type="term" value="F:ATP binding"/>
    <property type="evidence" value="ECO:0007669"/>
    <property type="project" value="InterPro"/>
</dbReference>
<comment type="caution">
    <text evidence="2">The sequence shown here is derived from an EMBL/GenBank/DDBJ whole genome shotgun (WGS) entry which is preliminary data.</text>
</comment>